<feature type="transmembrane region" description="Helical" evidence="1">
    <location>
        <begin position="147"/>
        <end position="168"/>
    </location>
</feature>
<protein>
    <recommendedName>
        <fullName evidence="3">DUF4013 domain-containing protein</fullName>
    </recommendedName>
</protein>
<keyword evidence="1" id="KW-0472">Membrane</keyword>
<dbReference type="EMBL" id="UOGL01000468">
    <property type="protein sequence ID" value="VAX40641.1"/>
    <property type="molecule type" value="Genomic_DNA"/>
</dbReference>
<gene>
    <name evidence="2" type="ORF">MNBD_PLANCTO02-1411</name>
</gene>
<proteinExistence type="predicted"/>
<feature type="transmembrane region" description="Helical" evidence="1">
    <location>
        <begin position="53"/>
        <end position="86"/>
    </location>
</feature>
<feature type="transmembrane region" description="Helical" evidence="1">
    <location>
        <begin position="216"/>
        <end position="241"/>
    </location>
</feature>
<evidence type="ECO:0000256" key="1">
    <source>
        <dbReference type="SAM" id="Phobius"/>
    </source>
</evidence>
<name>A0A3B1DP58_9ZZZZ</name>
<dbReference type="AlphaFoldDB" id="A0A3B1DP58"/>
<feature type="transmembrane region" description="Helical" evidence="1">
    <location>
        <begin position="295"/>
        <end position="314"/>
    </location>
</feature>
<accession>A0A3B1DP58</accession>
<keyword evidence="1" id="KW-0812">Transmembrane</keyword>
<evidence type="ECO:0000313" key="2">
    <source>
        <dbReference type="EMBL" id="VAX40641.1"/>
    </source>
</evidence>
<evidence type="ECO:0008006" key="3">
    <source>
        <dbReference type="Google" id="ProtNLM"/>
    </source>
</evidence>
<feature type="transmembrane region" description="Helical" evidence="1">
    <location>
        <begin position="247"/>
        <end position="268"/>
    </location>
</feature>
<reference evidence="2" key="1">
    <citation type="submission" date="2018-06" db="EMBL/GenBank/DDBJ databases">
        <authorList>
            <person name="Zhirakovskaya E."/>
        </authorList>
    </citation>
    <scope>NUCLEOTIDE SEQUENCE</scope>
</reference>
<feature type="transmembrane region" description="Helical" evidence="1">
    <location>
        <begin position="326"/>
        <end position="348"/>
    </location>
</feature>
<keyword evidence="1" id="KW-1133">Transmembrane helix</keyword>
<feature type="transmembrane region" description="Helical" evidence="1">
    <location>
        <begin position="107"/>
        <end position="127"/>
    </location>
</feature>
<organism evidence="2">
    <name type="scientific">hydrothermal vent metagenome</name>
    <dbReference type="NCBI Taxonomy" id="652676"/>
    <lineage>
        <taxon>unclassified sequences</taxon>
        <taxon>metagenomes</taxon>
        <taxon>ecological metagenomes</taxon>
    </lineage>
</organism>
<sequence length="408" mass="46029">MRIEPSSESLPDESLTGGENYLAQNACFLRAVPAVYSAPFPHPFRHPLQATGWLIRTLFGIVSLILLLAVIAAIPIVNFLALGYLLEVEGRVARTGRLRDAFPLLEVAPRIGTILLGVWLWVLPIRFLASFASDATLIDPGGKSASFLSGLIFCVSLLITLHLFLALLRGGGFWCFFRPIKNIRSLITRINEGNLLLSAEVQTREFISRLQLKHHFVLGFQGFVGAAIWLFIPTLLLAAAVKQQGGLISISVIGGVLLSIVLAWLPFLQTRFAAENRFGAFFELRAIRHAFKQSPLWWMVAIVFVYLLALPLYLFKAVAPPRDAMWLVTVVFIMMIYPAKVLLGWVYYRATIKKEKRAWWGARWMARIIFIPLLMLYVFVLFFMPAIGEHGRLVLFEHHAFLLPVPFW</sequence>
<feature type="transmembrane region" description="Helical" evidence="1">
    <location>
        <begin position="368"/>
        <end position="387"/>
    </location>
</feature>